<dbReference type="GO" id="GO:0052621">
    <property type="term" value="F:diguanylate cyclase activity"/>
    <property type="evidence" value="ECO:0007669"/>
    <property type="project" value="UniProtKB-EC"/>
</dbReference>
<dbReference type="InterPro" id="IPR043128">
    <property type="entry name" value="Rev_trsase/Diguanyl_cyclase"/>
</dbReference>
<comment type="catalytic activity">
    <reaction evidence="3">
        <text>2 GTP = 3',3'-c-di-GMP + 2 diphosphate</text>
        <dbReference type="Rhea" id="RHEA:24898"/>
        <dbReference type="ChEBI" id="CHEBI:33019"/>
        <dbReference type="ChEBI" id="CHEBI:37565"/>
        <dbReference type="ChEBI" id="CHEBI:58805"/>
        <dbReference type="EC" id="2.7.7.65"/>
    </reaction>
</comment>
<keyword evidence="4" id="KW-0812">Transmembrane</keyword>
<evidence type="ECO:0000259" key="5">
    <source>
        <dbReference type="PROSITE" id="PS50887"/>
    </source>
</evidence>
<evidence type="ECO:0000256" key="3">
    <source>
        <dbReference type="ARBA" id="ARBA00034247"/>
    </source>
</evidence>
<evidence type="ECO:0000313" key="6">
    <source>
        <dbReference type="EMBL" id="RBP78228.1"/>
    </source>
</evidence>
<reference evidence="6 7" key="1">
    <citation type="submission" date="2018-06" db="EMBL/GenBank/DDBJ databases">
        <title>Genomic Encyclopedia of Type Strains, Phase III (KMG-III): the genomes of soil and plant-associated and newly described type strains.</title>
        <authorList>
            <person name="Whitman W."/>
        </authorList>
    </citation>
    <scope>NUCLEOTIDE SEQUENCE [LARGE SCALE GENOMIC DNA]</scope>
    <source>
        <strain evidence="6 7">CECT 7377</strain>
    </source>
</reference>
<keyword evidence="4" id="KW-1133">Transmembrane helix</keyword>
<organism evidence="6 7">
    <name type="scientific">Marinomonas rhizomae</name>
    <dbReference type="NCBI Taxonomy" id="491948"/>
    <lineage>
        <taxon>Bacteria</taxon>
        <taxon>Pseudomonadati</taxon>
        <taxon>Pseudomonadota</taxon>
        <taxon>Gammaproteobacteria</taxon>
        <taxon>Oceanospirillales</taxon>
        <taxon>Oceanospirillaceae</taxon>
        <taxon>Marinomonas</taxon>
    </lineage>
</organism>
<sequence>MFDWINASLNRKIGSILAVSLSFLLIVIGYSIYQVRAINHELREISHVDIPLNEVITQVEMLQLQQHLSIEQFRLLLEKGHKSENTVESFLNRHQVITNLLNRATNLVSTSLNNDEIQFKPDQYQLILTEIYDFSDVNQEFEKQLETLLINGNLPAETWQRLELTAASLDKNIVNILGQISRLTQESAQYTEEHQRSFMLIETSLGICAFILSSLLAAYVLHVMRSRIHHIHQQVEQLHTSLEHGEPIVRPDNKGLSSSDELGELELDLKRMIMRLSDEMDTRKEVEQQLLTLATKDKLTNTYNRHKWSEQIQLLINLSEQGNTFSLISLDVDHFKKVNDTYGHQMGDKVLQELANLLQKDITKPDMVFRMGGEEFLILLTRQSVDAASKIAERLRHEIEVLQIEGLPKFTASMGVTEYHFDETEDQLMTRADEALYHSKENGRNRITVVA</sequence>
<dbReference type="InterPro" id="IPR050469">
    <property type="entry name" value="Diguanylate_Cyclase"/>
</dbReference>
<dbReference type="Pfam" id="PF00990">
    <property type="entry name" value="GGDEF"/>
    <property type="match status" value="1"/>
</dbReference>
<keyword evidence="7" id="KW-1185">Reference proteome</keyword>
<dbReference type="EMBL" id="QNSE01000021">
    <property type="protein sequence ID" value="RBP78228.1"/>
    <property type="molecule type" value="Genomic_DNA"/>
</dbReference>
<dbReference type="GO" id="GO:0005886">
    <property type="term" value="C:plasma membrane"/>
    <property type="evidence" value="ECO:0007669"/>
    <property type="project" value="TreeGrafter"/>
</dbReference>
<comment type="caution">
    <text evidence="6">The sequence shown here is derived from an EMBL/GenBank/DDBJ whole genome shotgun (WGS) entry which is preliminary data.</text>
</comment>
<dbReference type="InterPro" id="IPR000160">
    <property type="entry name" value="GGDEF_dom"/>
</dbReference>
<dbReference type="Gene3D" id="3.30.70.270">
    <property type="match status" value="1"/>
</dbReference>
<accession>A0A366IWY6</accession>
<dbReference type="GO" id="GO:1902201">
    <property type="term" value="P:negative regulation of bacterial-type flagellum-dependent cell motility"/>
    <property type="evidence" value="ECO:0007669"/>
    <property type="project" value="TreeGrafter"/>
</dbReference>
<dbReference type="PROSITE" id="PS50887">
    <property type="entry name" value="GGDEF"/>
    <property type="match status" value="1"/>
</dbReference>
<name>A0A366IWY6_9GAMM</name>
<dbReference type="GO" id="GO:0043709">
    <property type="term" value="P:cell adhesion involved in single-species biofilm formation"/>
    <property type="evidence" value="ECO:0007669"/>
    <property type="project" value="TreeGrafter"/>
</dbReference>
<gene>
    <name evidence="6" type="ORF">DFP80_12116</name>
</gene>
<evidence type="ECO:0000256" key="2">
    <source>
        <dbReference type="ARBA" id="ARBA00012528"/>
    </source>
</evidence>
<evidence type="ECO:0000313" key="7">
    <source>
        <dbReference type="Proteomes" id="UP000252792"/>
    </source>
</evidence>
<evidence type="ECO:0000256" key="4">
    <source>
        <dbReference type="SAM" id="Phobius"/>
    </source>
</evidence>
<dbReference type="FunFam" id="3.30.70.270:FF:000001">
    <property type="entry name" value="Diguanylate cyclase domain protein"/>
    <property type="match status" value="1"/>
</dbReference>
<dbReference type="SUPFAM" id="SSF55073">
    <property type="entry name" value="Nucleotide cyclase"/>
    <property type="match status" value="1"/>
</dbReference>
<dbReference type="AlphaFoldDB" id="A0A366IWY6"/>
<comment type="cofactor">
    <cofactor evidence="1">
        <name>Mg(2+)</name>
        <dbReference type="ChEBI" id="CHEBI:18420"/>
    </cofactor>
</comment>
<feature type="domain" description="GGDEF" evidence="5">
    <location>
        <begin position="323"/>
        <end position="451"/>
    </location>
</feature>
<feature type="transmembrane region" description="Helical" evidence="4">
    <location>
        <begin position="12"/>
        <end position="33"/>
    </location>
</feature>
<dbReference type="NCBIfam" id="TIGR00254">
    <property type="entry name" value="GGDEF"/>
    <property type="match status" value="1"/>
</dbReference>
<keyword evidence="4" id="KW-0472">Membrane</keyword>
<dbReference type="InterPro" id="IPR029787">
    <property type="entry name" value="Nucleotide_cyclase"/>
</dbReference>
<dbReference type="RefSeq" id="WP_113918476.1">
    <property type="nucleotide sequence ID" value="NZ_QNSE01000021.1"/>
</dbReference>
<protein>
    <recommendedName>
        <fullName evidence="2">diguanylate cyclase</fullName>
        <ecNumber evidence="2">2.7.7.65</ecNumber>
    </recommendedName>
</protein>
<dbReference type="PANTHER" id="PTHR45138:SF9">
    <property type="entry name" value="DIGUANYLATE CYCLASE DGCM-RELATED"/>
    <property type="match status" value="1"/>
</dbReference>
<dbReference type="CDD" id="cd01949">
    <property type="entry name" value="GGDEF"/>
    <property type="match status" value="1"/>
</dbReference>
<dbReference type="OrthoDB" id="9812260at2"/>
<dbReference type="Proteomes" id="UP000252792">
    <property type="component" value="Unassembled WGS sequence"/>
</dbReference>
<dbReference type="SMART" id="SM00267">
    <property type="entry name" value="GGDEF"/>
    <property type="match status" value="1"/>
</dbReference>
<evidence type="ECO:0000256" key="1">
    <source>
        <dbReference type="ARBA" id="ARBA00001946"/>
    </source>
</evidence>
<dbReference type="PANTHER" id="PTHR45138">
    <property type="entry name" value="REGULATORY COMPONENTS OF SENSORY TRANSDUCTION SYSTEM"/>
    <property type="match status" value="1"/>
</dbReference>
<dbReference type="EC" id="2.7.7.65" evidence="2"/>
<proteinExistence type="predicted"/>